<dbReference type="Proteomes" id="UP000018468">
    <property type="component" value="Linkage group LG7"/>
</dbReference>
<keyword evidence="1" id="KW-0175">Coiled coil</keyword>
<keyword evidence="5" id="KW-1185">Reference proteome</keyword>
<feature type="compositionally biased region" description="Low complexity" evidence="2">
    <location>
        <begin position="16"/>
        <end position="29"/>
    </location>
</feature>
<dbReference type="GeneTree" id="ENSGT00390000000141"/>
<name>W5NCP4_LEPOC</name>
<dbReference type="Ensembl" id="ENSLOCT00000018435.1">
    <property type="protein sequence ID" value="ENSLOCP00000018403.1"/>
    <property type="gene ID" value="ENSLOCG00000014948.1"/>
</dbReference>
<organism evidence="4 5">
    <name type="scientific">Lepisosteus oculatus</name>
    <name type="common">Spotted gar</name>
    <dbReference type="NCBI Taxonomy" id="7918"/>
    <lineage>
        <taxon>Eukaryota</taxon>
        <taxon>Metazoa</taxon>
        <taxon>Chordata</taxon>
        <taxon>Craniata</taxon>
        <taxon>Vertebrata</taxon>
        <taxon>Euteleostomi</taxon>
        <taxon>Actinopterygii</taxon>
        <taxon>Neopterygii</taxon>
        <taxon>Holostei</taxon>
        <taxon>Semionotiformes</taxon>
        <taxon>Lepisosteidae</taxon>
        <taxon>Lepisosteus</taxon>
    </lineage>
</organism>
<protein>
    <submittedName>
        <fullName evidence="4">POF1B actin binding protein</fullName>
    </submittedName>
</protein>
<proteinExistence type="predicted"/>
<dbReference type="FunCoup" id="W5NCP4">
    <property type="interactions" value="137"/>
</dbReference>
<dbReference type="Pfam" id="PF24617">
    <property type="entry name" value="POF1B_HlH"/>
    <property type="match status" value="1"/>
</dbReference>
<evidence type="ECO:0000256" key="2">
    <source>
        <dbReference type="SAM" id="MobiDB-lite"/>
    </source>
</evidence>
<dbReference type="EMBL" id="AHAT01016832">
    <property type="status" value="NOT_ANNOTATED_CDS"/>
    <property type="molecule type" value="Genomic_DNA"/>
</dbReference>
<dbReference type="EMBL" id="AHAT01016831">
    <property type="status" value="NOT_ANNOTATED_CDS"/>
    <property type="molecule type" value="Genomic_DNA"/>
</dbReference>
<evidence type="ECO:0000313" key="4">
    <source>
        <dbReference type="Ensembl" id="ENSLOCP00000018403.1"/>
    </source>
</evidence>
<dbReference type="HOGENOM" id="CLU_068597_0_0_1"/>
<dbReference type="InterPro" id="IPR026186">
    <property type="entry name" value="POF1B"/>
</dbReference>
<evidence type="ECO:0000313" key="5">
    <source>
        <dbReference type="Proteomes" id="UP000018468"/>
    </source>
</evidence>
<evidence type="ECO:0000256" key="1">
    <source>
        <dbReference type="SAM" id="Coils"/>
    </source>
</evidence>
<dbReference type="InterPro" id="IPR056240">
    <property type="entry name" value="POF1B_HlH"/>
</dbReference>
<reference evidence="5" key="1">
    <citation type="submission" date="2011-12" db="EMBL/GenBank/DDBJ databases">
        <title>The Draft Genome of Lepisosteus oculatus.</title>
        <authorList>
            <consortium name="The Broad Institute Genome Assembly &amp; Analysis Group"/>
            <consortium name="Computational R&amp;D Group"/>
            <consortium name="and Sequencing Platform"/>
            <person name="Di Palma F."/>
            <person name="Alfoldi J."/>
            <person name="Johnson J."/>
            <person name="Berlin A."/>
            <person name="Gnerre S."/>
            <person name="Jaffe D."/>
            <person name="MacCallum I."/>
            <person name="Young S."/>
            <person name="Walker B.J."/>
            <person name="Lander E.S."/>
            <person name="Lindblad-Toh K."/>
        </authorList>
    </citation>
    <scope>NUCLEOTIDE SEQUENCE [LARGE SCALE GENOMIC DNA]</scope>
</reference>
<dbReference type="Bgee" id="ENSLOCG00000014948">
    <property type="expression patterns" value="Expressed in zone of skin and 12 other cell types or tissues"/>
</dbReference>
<reference evidence="4" key="3">
    <citation type="submission" date="2025-09" db="UniProtKB">
        <authorList>
            <consortium name="Ensembl"/>
        </authorList>
    </citation>
    <scope>IDENTIFICATION</scope>
</reference>
<feature type="coiled-coil region" evidence="1">
    <location>
        <begin position="233"/>
        <end position="351"/>
    </location>
</feature>
<feature type="domain" description="POF1B helix-loop-helix" evidence="3">
    <location>
        <begin position="65"/>
        <end position="149"/>
    </location>
</feature>
<feature type="coiled-coil region" evidence="1">
    <location>
        <begin position="149"/>
        <end position="204"/>
    </location>
</feature>
<feature type="region of interest" description="Disordered" evidence="2">
    <location>
        <begin position="1"/>
        <end position="38"/>
    </location>
</feature>
<dbReference type="PANTHER" id="PTHR22546:SF0">
    <property type="entry name" value="PROTEIN POF1B"/>
    <property type="match status" value="1"/>
</dbReference>
<dbReference type="PANTHER" id="PTHR22546">
    <property type="entry name" value="PREMATURE OVARIAN FAILURE, 1B"/>
    <property type="match status" value="1"/>
</dbReference>
<sequence length="403" mass="46439">MAASNGKTPSVFSQTSSPAKSPEPSSSEKTVLSETVERSSVVKTEARVVSSQAAEQPKQNKLDNRFFGELLAEVYRKNSDIYSCIADHVGKIRGQKHHLDNTIDYKAEKEQVEGLIPKDASELTKQQIRYLLETRMTADKTLRLLLSTFSSLREELMHLQQDLQRLEMDKESLESDLSFKADQAQQYDRLLESVRENNRQLQLSLKESAMVQRSLESQLLTTKHTESDRDYRLKELECSKKALEQENEILRQKLSGQCTSPSFQAKSEEISRYHMEMISSLREEKDKELEALRTQLNRIQTEFSSKSSSDHSLQLRITELMSSLEQKESLIKKQEEELRRLQNERNEALSQSKNSVTKTIITKKYRNQYPILGLLSDDYQATSPVKEAKTIVIERTGEMYKQE</sequence>
<dbReference type="EMBL" id="AHAT01016830">
    <property type="status" value="NOT_ANNOTATED_CDS"/>
    <property type="molecule type" value="Genomic_DNA"/>
</dbReference>
<dbReference type="eggNOG" id="ENOG502QRUE">
    <property type="taxonomic scope" value="Eukaryota"/>
</dbReference>
<feature type="compositionally biased region" description="Polar residues" evidence="2">
    <location>
        <begin position="1"/>
        <end position="15"/>
    </location>
</feature>
<accession>W5NCP4</accession>
<reference evidence="4" key="2">
    <citation type="submission" date="2025-08" db="UniProtKB">
        <authorList>
            <consortium name="Ensembl"/>
        </authorList>
    </citation>
    <scope>IDENTIFICATION</scope>
</reference>
<dbReference type="AlphaFoldDB" id="W5NCP4"/>
<dbReference type="InParanoid" id="W5NCP4"/>
<dbReference type="OMA" id="IHTCIND"/>
<evidence type="ECO:0000259" key="3">
    <source>
        <dbReference type="Pfam" id="PF24617"/>
    </source>
</evidence>